<reference evidence="2" key="1">
    <citation type="journal article" date="2016" name="Mol. Biol. Evol.">
        <title>Comparative Genomics of Early-Diverging Mushroom-Forming Fungi Provides Insights into the Origins of Lignocellulose Decay Capabilities.</title>
        <authorList>
            <person name="Nagy L.G."/>
            <person name="Riley R."/>
            <person name="Tritt A."/>
            <person name="Adam C."/>
            <person name="Daum C."/>
            <person name="Floudas D."/>
            <person name="Sun H."/>
            <person name="Yadav J.S."/>
            <person name="Pangilinan J."/>
            <person name="Larsson K.H."/>
            <person name="Matsuura K."/>
            <person name="Barry K."/>
            <person name="Labutti K."/>
            <person name="Kuo R."/>
            <person name="Ohm R.A."/>
            <person name="Bhattacharya S.S."/>
            <person name="Shirouzu T."/>
            <person name="Yoshinaga Y."/>
            <person name="Martin F.M."/>
            <person name="Grigoriev I.V."/>
            <person name="Hibbett D.S."/>
        </authorList>
    </citation>
    <scope>NUCLEOTIDE SEQUENCE [LARGE SCALE GENOMIC DNA]</scope>
    <source>
        <strain evidence="2">CBS 109695</strain>
    </source>
</reference>
<accession>A0A166KKL1</accession>
<dbReference type="EMBL" id="KV417543">
    <property type="protein sequence ID" value="KZP21999.1"/>
    <property type="molecule type" value="Genomic_DNA"/>
</dbReference>
<evidence type="ECO:0000256" key="1">
    <source>
        <dbReference type="SAM" id="MobiDB-lite"/>
    </source>
</evidence>
<evidence type="ECO:0000313" key="2">
    <source>
        <dbReference type="EMBL" id="KZP21999.1"/>
    </source>
</evidence>
<feature type="non-terminal residue" evidence="2">
    <location>
        <position position="61"/>
    </location>
</feature>
<feature type="region of interest" description="Disordered" evidence="1">
    <location>
        <begin position="41"/>
        <end position="61"/>
    </location>
</feature>
<name>A0A166KKL1_9AGAM</name>
<organism evidence="2">
    <name type="scientific">Athelia psychrophila</name>
    <dbReference type="NCBI Taxonomy" id="1759441"/>
    <lineage>
        <taxon>Eukaryota</taxon>
        <taxon>Fungi</taxon>
        <taxon>Dikarya</taxon>
        <taxon>Basidiomycota</taxon>
        <taxon>Agaricomycotina</taxon>
        <taxon>Agaricomycetes</taxon>
        <taxon>Agaricomycetidae</taxon>
        <taxon>Atheliales</taxon>
        <taxon>Atheliaceae</taxon>
        <taxon>Athelia</taxon>
    </lineage>
</organism>
<protein>
    <submittedName>
        <fullName evidence="2">Uncharacterized protein</fullName>
    </submittedName>
</protein>
<feature type="compositionally biased region" description="Polar residues" evidence="1">
    <location>
        <begin position="49"/>
        <end position="61"/>
    </location>
</feature>
<proteinExistence type="predicted"/>
<sequence length="61" mass="6645">MESEKICGAMKALVALQVPGDTQDAEVEHLLVEDEIDCDEEMTGRGHSVCSTVPRDTTPTR</sequence>
<gene>
    <name evidence="2" type="ORF">FIBSPDRAFT_860161</name>
</gene>
<dbReference type="AlphaFoldDB" id="A0A166KKL1"/>